<organism evidence="1">
    <name type="scientific">Rhipicephalus appendiculatus</name>
    <name type="common">Brown ear tick</name>
    <dbReference type="NCBI Taxonomy" id="34631"/>
    <lineage>
        <taxon>Eukaryota</taxon>
        <taxon>Metazoa</taxon>
        <taxon>Ecdysozoa</taxon>
        <taxon>Arthropoda</taxon>
        <taxon>Chelicerata</taxon>
        <taxon>Arachnida</taxon>
        <taxon>Acari</taxon>
        <taxon>Parasitiformes</taxon>
        <taxon>Ixodida</taxon>
        <taxon>Ixodoidea</taxon>
        <taxon>Ixodidae</taxon>
        <taxon>Rhipicephalinae</taxon>
        <taxon>Rhipicephalus</taxon>
        <taxon>Rhipicephalus</taxon>
    </lineage>
</organism>
<name>A0A131YBN0_RHIAP</name>
<protein>
    <submittedName>
        <fullName evidence="1">Uncharacterized protein</fullName>
    </submittedName>
</protein>
<accession>A0A131YBN0</accession>
<proteinExistence type="predicted"/>
<dbReference type="EMBL" id="GEDV01012619">
    <property type="protein sequence ID" value="JAP75938.1"/>
    <property type="molecule type" value="Transcribed_RNA"/>
</dbReference>
<sequence length="124" mass="14225">MHYLHKKHILPCIDQVRNSKEPDEFSGICGSCLCTNFDTCAEFQKVAQKSEAVLRVSSNFQDIFWDACFVLRSHFKASLNPCYAAQRTLVICGRFCLCLECLPCQCDRRTCKKGTFALFAFFFL</sequence>
<dbReference type="AlphaFoldDB" id="A0A131YBN0"/>
<reference evidence="1" key="1">
    <citation type="journal article" date="2016" name="Ticks Tick Borne Dis.">
        <title>De novo assembly and annotation of the salivary gland transcriptome of Rhipicephalus appendiculatus male and female ticks during blood feeding.</title>
        <authorList>
            <person name="de Castro M.H."/>
            <person name="de Klerk D."/>
            <person name="Pienaar R."/>
            <person name="Latif A.A."/>
            <person name="Rees D.J."/>
            <person name="Mans B.J."/>
        </authorList>
    </citation>
    <scope>NUCLEOTIDE SEQUENCE</scope>
    <source>
        <tissue evidence="1">Salivary glands</tissue>
    </source>
</reference>
<evidence type="ECO:0000313" key="1">
    <source>
        <dbReference type="EMBL" id="JAP75938.1"/>
    </source>
</evidence>